<evidence type="ECO:0000313" key="2">
    <source>
        <dbReference type="Proteomes" id="UP000314294"/>
    </source>
</evidence>
<dbReference type="EMBL" id="SRLO01000722">
    <property type="protein sequence ID" value="TNN47854.1"/>
    <property type="molecule type" value="Genomic_DNA"/>
</dbReference>
<comment type="caution">
    <text evidence="1">The sequence shown here is derived from an EMBL/GenBank/DDBJ whole genome shotgun (WGS) entry which is preliminary data.</text>
</comment>
<name>A0A4Z2G4Y7_9TELE</name>
<protein>
    <submittedName>
        <fullName evidence="1">Uncharacterized protein</fullName>
    </submittedName>
</protein>
<keyword evidence="2" id="KW-1185">Reference proteome</keyword>
<organism evidence="1 2">
    <name type="scientific">Liparis tanakae</name>
    <name type="common">Tanaka's snailfish</name>
    <dbReference type="NCBI Taxonomy" id="230148"/>
    <lineage>
        <taxon>Eukaryota</taxon>
        <taxon>Metazoa</taxon>
        <taxon>Chordata</taxon>
        <taxon>Craniata</taxon>
        <taxon>Vertebrata</taxon>
        <taxon>Euteleostomi</taxon>
        <taxon>Actinopterygii</taxon>
        <taxon>Neopterygii</taxon>
        <taxon>Teleostei</taxon>
        <taxon>Neoteleostei</taxon>
        <taxon>Acanthomorphata</taxon>
        <taxon>Eupercaria</taxon>
        <taxon>Perciformes</taxon>
        <taxon>Cottioidei</taxon>
        <taxon>Cottales</taxon>
        <taxon>Liparidae</taxon>
        <taxon>Liparis</taxon>
    </lineage>
</organism>
<reference evidence="1 2" key="1">
    <citation type="submission" date="2019-03" db="EMBL/GenBank/DDBJ databases">
        <title>First draft genome of Liparis tanakae, snailfish: a comprehensive survey of snailfish specific genes.</title>
        <authorList>
            <person name="Kim W."/>
            <person name="Song I."/>
            <person name="Jeong J.-H."/>
            <person name="Kim D."/>
            <person name="Kim S."/>
            <person name="Ryu S."/>
            <person name="Song J.Y."/>
            <person name="Lee S.K."/>
        </authorList>
    </citation>
    <scope>NUCLEOTIDE SEQUENCE [LARGE SCALE GENOMIC DNA]</scope>
    <source>
        <tissue evidence="1">Muscle</tissue>
    </source>
</reference>
<proteinExistence type="predicted"/>
<dbReference type="AlphaFoldDB" id="A0A4Z2G4Y7"/>
<accession>A0A4Z2G4Y7</accession>
<gene>
    <name evidence="1" type="ORF">EYF80_041948</name>
</gene>
<sequence length="81" mass="9042">MLMLVCVTVRHEVGQILVQTEAVQPGDQSGAAVTAQCFYLEDKGKGIVRLFLARFQSALQHYSRACYRKKKVKMKRGAGPE</sequence>
<evidence type="ECO:0000313" key="1">
    <source>
        <dbReference type="EMBL" id="TNN47854.1"/>
    </source>
</evidence>
<dbReference type="Proteomes" id="UP000314294">
    <property type="component" value="Unassembled WGS sequence"/>
</dbReference>